<sequence>MKITTLALAASVLGSLALGAGAASAAPMGPNGLQAGSSTVTQVRMDRSERMMMKKRMMRKQMMKRRMMKKRMMMNRGM</sequence>
<evidence type="ECO:0008006" key="4">
    <source>
        <dbReference type="Google" id="ProtNLM"/>
    </source>
</evidence>
<protein>
    <recommendedName>
        <fullName evidence="4">Pentapeptide MXKDX repeat protein</fullName>
    </recommendedName>
</protein>
<evidence type="ECO:0000313" key="2">
    <source>
        <dbReference type="EMBL" id="QGY01605.1"/>
    </source>
</evidence>
<reference evidence="2 3" key="1">
    <citation type="journal article" date="2012" name="Genet. Mol. Biol.">
        <title>Analysis of 16S rRNA and mxaF genes revealing insights into Methylobacterium niche-specific plant association.</title>
        <authorList>
            <person name="Dourado M.N."/>
            <person name="Andreote F.D."/>
            <person name="Dini-Andreote F."/>
            <person name="Conti R."/>
            <person name="Araujo J.M."/>
            <person name="Araujo W.L."/>
        </authorList>
    </citation>
    <scope>NUCLEOTIDE SEQUENCE [LARGE SCALE GENOMIC DNA]</scope>
    <source>
        <strain evidence="2 3">SR1.6/6</strain>
    </source>
</reference>
<keyword evidence="1" id="KW-0732">Signal</keyword>
<gene>
    <name evidence="2" type="ORF">MMSR116_06600</name>
</gene>
<proteinExistence type="predicted"/>
<dbReference type="KEGG" id="mmes:MMSR116_06600"/>
<feature type="signal peptide" evidence="1">
    <location>
        <begin position="1"/>
        <end position="25"/>
    </location>
</feature>
<feature type="chain" id="PRO_5025465252" description="Pentapeptide MXKDX repeat protein" evidence="1">
    <location>
        <begin position="26"/>
        <end position="78"/>
    </location>
</feature>
<reference evidence="2 3" key="2">
    <citation type="journal article" date="2013" name="Genome Announc.">
        <title>Draft Genome Sequence of Methylobacterium mesophilicum Strain SR1.6/6, Isolated from Citrus sinensis.</title>
        <authorList>
            <person name="Marinho Almeida D."/>
            <person name="Dini-Andreote F."/>
            <person name="Camargo Neves A.A."/>
            <person name="Juca Ramos R.T."/>
            <person name="Andreote F.D."/>
            <person name="Carneiro A.R."/>
            <person name="Oliveira de Souza Lima A."/>
            <person name="Caracciolo Gomes de Sa P.H."/>
            <person name="Ribeiro Barbosa M.S."/>
            <person name="Araujo W.L."/>
            <person name="Silva A."/>
        </authorList>
    </citation>
    <scope>NUCLEOTIDE SEQUENCE [LARGE SCALE GENOMIC DNA]</scope>
    <source>
        <strain evidence="2 3">SR1.6/6</strain>
    </source>
</reference>
<dbReference type="Proteomes" id="UP000012488">
    <property type="component" value="Chromosome"/>
</dbReference>
<dbReference type="AlphaFoldDB" id="A0A6B9FKE4"/>
<organism evidence="2 3">
    <name type="scientific">Methylobacterium mesophilicum SR1.6/6</name>
    <dbReference type="NCBI Taxonomy" id="908290"/>
    <lineage>
        <taxon>Bacteria</taxon>
        <taxon>Pseudomonadati</taxon>
        <taxon>Pseudomonadota</taxon>
        <taxon>Alphaproteobacteria</taxon>
        <taxon>Hyphomicrobiales</taxon>
        <taxon>Methylobacteriaceae</taxon>
        <taxon>Methylobacterium</taxon>
    </lineage>
</organism>
<accession>A0A6B9FKE4</accession>
<name>A0A6B9FKE4_9HYPH</name>
<dbReference type="RefSeq" id="WP_010683360.1">
    <property type="nucleotide sequence ID" value="NZ_CP043538.1"/>
</dbReference>
<evidence type="ECO:0000256" key="1">
    <source>
        <dbReference type="SAM" id="SignalP"/>
    </source>
</evidence>
<dbReference type="EMBL" id="CP043538">
    <property type="protein sequence ID" value="QGY01605.1"/>
    <property type="molecule type" value="Genomic_DNA"/>
</dbReference>
<evidence type="ECO:0000313" key="3">
    <source>
        <dbReference type="Proteomes" id="UP000012488"/>
    </source>
</evidence>